<keyword evidence="5" id="KW-1185">Reference proteome</keyword>
<gene>
    <name evidence="4" type="ordered locus">SpiGrapes_1973</name>
</gene>
<proteinExistence type="predicted"/>
<feature type="compositionally biased region" description="Basic and acidic residues" evidence="1">
    <location>
        <begin position="352"/>
        <end position="369"/>
    </location>
</feature>
<organism evidence="4 5">
    <name type="scientific">Sphaerochaeta pleomorpha (strain ATCC BAA-1885 / DSM 22778 / Grapes)</name>
    <dbReference type="NCBI Taxonomy" id="158190"/>
    <lineage>
        <taxon>Bacteria</taxon>
        <taxon>Pseudomonadati</taxon>
        <taxon>Spirochaetota</taxon>
        <taxon>Spirochaetia</taxon>
        <taxon>Spirochaetales</taxon>
        <taxon>Sphaerochaetaceae</taxon>
        <taxon>Sphaerochaeta</taxon>
    </lineage>
</organism>
<dbReference type="Pfam" id="PF23988">
    <property type="entry name" value="DUF7309"/>
    <property type="match status" value="1"/>
</dbReference>
<dbReference type="KEGG" id="sgp:SpiGrapes_1973"/>
<reference evidence="4 5" key="1">
    <citation type="submission" date="2011-11" db="EMBL/GenBank/DDBJ databases">
        <title>Complete sequence of Spirochaeta sp. grapes.</title>
        <authorList>
            <consortium name="US DOE Joint Genome Institute"/>
            <person name="Lucas S."/>
            <person name="Han J."/>
            <person name="Lapidus A."/>
            <person name="Cheng J.-F."/>
            <person name="Goodwin L."/>
            <person name="Pitluck S."/>
            <person name="Peters L."/>
            <person name="Ovchinnikova G."/>
            <person name="Munk A.C."/>
            <person name="Detter J.C."/>
            <person name="Han C."/>
            <person name="Tapia R."/>
            <person name="Land M."/>
            <person name="Hauser L."/>
            <person name="Kyrpides N."/>
            <person name="Ivanova N."/>
            <person name="Pagani I."/>
            <person name="Ritalahtilisa K."/>
            <person name="Loeffler F."/>
            <person name="Woyke T."/>
        </authorList>
    </citation>
    <scope>NUCLEOTIDE SEQUENCE [LARGE SCALE GENOMIC DNA]</scope>
    <source>
        <strain evidence="5">ATCC BAA-1885 / DSM 22778 / Grapes</strain>
    </source>
</reference>
<evidence type="ECO:0000259" key="3">
    <source>
        <dbReference type="Pfam" id="PF23988"/>
    </source>
</evidence>
<feature type="region of interest" description="Disordered" evidence="1">
    <location>
        <begin position="350"/>
        <end position="369"/>
    </location>
</feature>
<feature type="domain" description="DUF6930" evidence="2">
    <location>
        <begin position="225"/>
        <end position="339"/>
    </location>
</feature>
<dbReference type="EMBL" id="CP003155">
    <property type="protein sequence ID" value="AEV29760.1"/>
    <property type="molecule type" value="Genomic_DNA"/>
</dbReference>
<dbReference type="AlphaFoldDB" id="G8QQB5"/>
<dbReference type="RefSeq" id="WP_014270603.1">
    <property type="nucleotide sequence ID" value="NC_016633.1"/>
</dbReference>
<dbReference type="Pfam" id="PF22007">
    <property type="entry name" value="DUF6930"/>
    <property type="match status" value="1"/>
</dbReference>
<accession>G8QQB5</accession>
<dbReference type="OrthoDB" id="369946at2"/>
<sequence>MPSKELYTLAKEYQECEIDKVFSESDLFAVEMNDGTPCYVSIVEGALAGYLGKKGLSAYLRLCLEESDSPPLTLAELENSQECYLVTLNNTVEDLEEKEREELEAFSISFGEGALPQFRTKRQYKFPWYLEEADEKDLILLLKAVLYAKTYFSKFGKETKDSSLNPWLESLGLEDVATTEYVPYFQQSGDSFTVSARILPDDAYSIEYPQAELKNEAMVEEFRLMKAKPGKVLYYVTFLFPDPVLSSKSPSPVFPVVEMLYDPQKHDLLDVYMVEDYEEGHVGFVSRLLDYMHQNGKPQAIHCFGERSYPLLSMLGKQIGIRIMQGSFNQELESLKEFFVLQGQEQEIGEENPDHGHVHDHNCEHHPSH</sequence>
<dbReference type="STRING" id="158190.SpiGrapes_1973"/>
<protein>
    <submittedName>
        <fullName evidence="4">Uncharacterized protein</fullName>
    </submittedName>
</protein>
<dbReference type="HOGENOM" id="CLU_672512_0_0_12"/>
<evidence type="ECO:0000313" key="4">
    <source>
        <dbReference type="EMBL" id="AEV29760.1"/>
    </source>
</evidence>
<dbReference type="InterPro" id="IPR055733">
    <property type="entry name" value="DUF7309"/>
</dbReference>
<dbReference type="InterPro" id="IPR054216">
    <property type="entry name" value="DUF6930"/>
</dbReference>
<name>G8QQB5_SPHPG</name>
<evidence type="ECO:0000313" key="5">
    <source>
        <dbReference type="Proteomes" id="UP000005632"/>
    </source>
</evidence>
<evidence type="ECO:0000259" key="2">
    <source>
        <dbReference type="Pfam" id="PF22007"/>
    </source>
</evidence>
<feature type="domain" description="DUF7309" evidence="3">
    <location>
        <begin position="4"/>
        <end position="151"/>
    </location>
</feature>
<evidence type="ECO:0000256" key="1">
    <source>
        <dbReference type="SAM" id="MobiDB-lite"/>
    </source>
</evidence>
<dbReference type="Proteomes" id="UP000005632">
    <property type="component" value="Chromosome"/>
</dbReference>